<evidence type="ECO:0000313" key="2">
    <source>
        <dbReference type="Proteomes" id="UP001055811"/>
    </source>
</evidence>
<dbReference type="EMBL" id="CM042012">
    <property type="protein sequence ID" value="KAI3751253.1"/>
    <property type="molecule type" value="Genomic_DNA"/>
</dbReference>
<comment type="caution">
    <text evidence="1">The sequence shown here is derived from an EMBL/GenBank/DDBJ whole genome shotgun (WGS) entry which is preliminary data.</text>
</comment>
<gene>
    <name evidence="1" type="ORF">L2E82_22301</name>
</gene>
<proteinExistence type="predicted"/>
<dbReference type="Proteomes" id="UP001055811">
    <property type="component" value="Linkage Group LG04"/>
</dbReference>
<name>A0ACB9DX21_CICIN</name>
<reference evidence="1 2" key="2">
    <citation type="journal article" date="2022" name="Mol. Ecol. Resour.">
        <title>The genomes of chicory, endive, great burdock and yacon provide insights into Asteraceae paleo-polyploidization history and plant inulin production.</title>
        <authorList>
            <person name="Fan W."/>
            <person name="Wang S."/>
            <person name="Wang H."/>
            <person name="Wang A."/>
            <person name="Jiang F."/>
            <person name="Liu H."/>
            <person name="Zhao H."/>
            <person name="Xu D."/>
            <person name="Zhang Y."/>
        </authorList>
    </citation>
    <scope>NUCLEOTIDE SEQUENCE [LARGE SCALE GENOMIC DNA]</scope>
    <source>
        <strain evidence="2">cv. Punajuju</strain>
        <tissue evidence="1">Leaves</tissue>
    </source>
</reference>
<sequence>MVKKLCGTWNKSNLRVKYEVANDTIEILECPVDDMTNMIDSITTLGERRVVDEAEPSSVKGVEKDKDKEVIEPSSTSEFKEEAEVEEQKGEQGNQISPLRDHSSFIISPKISSADPKKTLDASQKDKSKKIDEDELTKYFVNRFDLDEVDLTK</sequence>
<reference evidence="2" key="1">
    <citation type="journal article" date="2022" name="Mol. Ecol. Resour.">
        <title>The genomes of chicory, endive, great burdock and yacon provide insights into Asteraceae palaeo-polyploidization history and plant inulin production.</title>
        <authorList>
            <person name="Fan W."/>
            <person name="Wang S."/>
            <person name="Wang H."/>
            <person name="Wang A."/>
            <person name="Jiang F."/>
            <person name="Liu H."/>
            <person name="Zhao H."/>
            <person name="Xu D."/>
            <person name="Zhang Y."/>
        </authorList>
    </citation>
    <scope>NUCLEOTIDE SEQUENCE [LARGE SCALE GENOMIC DNA]</scope>
    <source>
        <strain evidence="2">cv. Punajuju</strain>
    </source>
</reference>
<accession>A0ACB9DX21</accession>
<organism evidence="1 2">
    <name type="scientific">Cichorium intybus</name>
    <name type="common">Chicory</name>
    <dbReference type="NCBI Taxonomy" id="13427"/>
    <lineage>
        <taxon>Eukaryota</taxon>
        <taxon>Viridiplantae</taxon>
        <taxon>Streptophyta</taxon>
        <taxon>Embryophyta</taxon>
        <taxon>Tracheophyta</taxon>
        <taxon>Spermatophyta</taxon>
        <taxon>Magnoliopsida</taxon>
        <taxon>eudicotyledons</taxon>
        <taxon>Gunneridae</taxon>
        <taxon>Pentapetalae</taxon>
        <taxon>asterids</taxon>
        <taxon>campanulids</taxon>
        <taxon>Asterales</taxon>
        <taxon>Asteraceae</taxon>
        <taxon>Cichorioideae</taxon>
        <taxon>Cichorieae</taxon>
        <taxon>Cichoriinae</taxon>
        <taxon>Cichorium</taxon>
    </lineage>
</organism>
<keyword evidence="2" id="KW-1185">Reference proteome</keyword>
<protein>
    <submittedName>
        <fullName evidence="1">Uncharacterized protein</fullName>
    </submittedName>
</protein>
<evidence type="ECO:0000313" key="1">
    <source>
        <dbReference type="EMBL" id="KAI3751253.1"/>
    </source>
</evidence>